<comment type="caution">
    <text evidence="5">The sequence shown here is derived from an EMBL/GenBank/DDBJ whole genome shotgun (WGS) entry which is preliminary data.</text>
</comment>
<name>A0A7Z0WKU2_9PSEU</name>
<dbReference type="CDD" id="cd06558">
    <property type="entry name" value="crotonase-like"/>
    <property type="match status" value="1"/>
</dbReference>
<dbReference type="Proteomes" id="UP000185696">
    <property type="component" value="Unassembled WGS sequence"/>
</dbReference>
<dbReference type="AlphaFoldDB" id="A0A7Z0WKU2"/>
<dbReference type="OrthoDB" id="9774843at2"/>
<protein>
    <submittedName>
        <fullName evidence="5">Enoyl-CoA hydratase</fullName>
    </submittedName>
</protein>
<organism evidence="5 6">
    <name type="scientific">Actinophytocola xinjiangensis</name>
    <dbReference type="NCBI Taxonomy" id="485602"/>
    <lineage>
        <taxon>Bacteria</taxon>
        <taxon>Bacillati</taxon>
        <taxon>Actinomycetota</taxon>
        <taxon>Actinomycetes</taxon>
        <taxon>Pseudonocardiales</taxon>
        <taxon>Pseudonocardiaceae</taxon>
    </lineage>
</organism>
<accession>A0A7Z0WKU2</accession>
<dbReference type="PANTHER" id="PTHR11941:SF169">
    <property type="entry name" value="(7AS)-7A-METHYL-1,5-DIOXO-2,3,5,6,7,7A-HEXAHYDRO-1H-INDENE-CARBOXYL-COA HYDROLASE"/>
    <property type="match status" value="1"/>
</dbReference>
<dbReference type="Pfam" id="PF00378">
    <property type="entry name" value="ECH_1"/>
    <property type="match status" value="1"/>
</dbReference>
<evidence type="ECO:0000256" key="3">
    <source>
        <dbReference type="ARBA" id="ARBA00023239"/>
    </source>
</evidence>
<evidence type="ECO:0000256" key="2">
    <source>
        <dbReference type="ARBA" id="ARBA00023098"/>
    </source>
</evidence>
<sequence>MTVDHETLDNGTALIHLNRPERLNAVTAGLTEHLLSALHRAHDAAAPVIVLAGRGRSFCAGHDLKETLPAESELDTRRRVQRLQDLTRALRDFPGIAIAAVHGHALGAGVELALACDLVVADQDARLGFPEVGVGLSVTGGVSALLPRIVGPHRAKELLVLGEPLTAGRAAELGLVNTVTPPGRHLDTALELAARIAARPPVATSIAKRAVDLGLAATLDQALATEVDHAVLTGRSGENDGARERFTPR</sequence>
<dbReference type="InterPro" id="IPR029045">
    <property type="entry name" value="ClpP/crotonase-like_dom_sf"/>
</dbReference>
<keyword evidence="2" id="KW-0443">Lipid metabolism</keyword>
<dbReference type="PROSITE" id="PS00166">
    <property type="entry name" value="ENOYL_COA_HYDRATASE"/>
    <property type="match status" value="1"/>
</dbReference>
<evidence type="ECO:0000313" key="6">
    <source>
        <dbReference type="Proteomes" id="UP000185696"/>
    </source>
</evidence>
<dbReference type="GO" id="GO:0016829">
    <property type="term" value="F:lyase activity"/>
    <property type="evidence" value="ECO:0007669"/>
    <property type="project" value="UniProtKB-KW"/>
</dbReference>
<dbReference type="SUPFAM" id="SSF52096">
    <property type="entry name" value="ClpP/crotonase"/>
    <property type="match status" value="1"/>
</dbReference>
<dbReference type="Gene3D" id="3.90.226.10">
    <property type="entry name" value="2-enoyl-CoA Hydratase, Chain A, domain 1"/>
    <property type="match status" value="1"/>
</dbReference>
<dbReference type="GO" id="GO:0006635">
    <property type="term" value="P:fatty acid beta-oxidation"/>
    <property type="evidence" value="ECO:0007669"/>
    <property type="project" value="TreeGrafter"/>
</dbReference>
<dbReference type="InterPro" id="IPR001753">
    <property type="entry name" value="Enoyl-CoA_hydra/iso"/>
</dbReference>
<evidence type="ECO:0000256" key="4">
    <source>
        <dbReference type="RuleBase" id="RU003707"/>
    </source>
</evidence>
<reference evidence="5 6" key="1">
    <citation type="submission" date="2016-12" db="EMBL/GenBank/DDBJ databases">
        <title>The draft genome sequence of Actinophytocola xinjiangensis.</title>
        <authorList>
            <person name="Wang W."/>
            <person name="Yuan L."/>
        </authorList>
    </citation>
    <scope>NUCLEOTIDE SEQUENCE [LARGE SCALE GENOMIC DNA]</scope>
    <source>
        <strain evidence="5 6">CGMCC 4.4663</strain>
    </source>
</reference>
<proteinExistence type="inferred from homology"/>
<evidence type="ECO:0000313" key="5">
    <source>
        <dbReference type="EMBL" id="OLF09706.1"/>
    </source>
</evidence>
<keyword evidence="6" id="KW-1185">Reference proteome</keyword>
<keyword evidence="3" id="KW-0456">Lyase</keyword>
<dbReference type="EMBL" id="MSIF01000008">
    <property type="protein sequence ID" value="OLF09706.1"/>
    <property type="molecule type" value="Genomic_DNA"/>
</dbReference>
<evidence type="ECO:0000256" key="1">
    <source>
        <dbReference type="ARBA" id="ARBA00005254"/>
    </source>
</evidence>
<comment type="similarity">
    <text evidence="1 4">Belongs to the enoyl-CoA hydratase/isomerase family.</text>
</comment>
<gene>
    <name evidence="5" type="ORF">BLA60_18120</name>
</gene>
<dbReference type="RefSeq" id="WP_075134097.1">
    <property type="nucleotide sequence ID" value="NZ_MSIF01000008.1"/>
</dbReference>
<dbReference type="InterPro" id="IPR018376">
    <property type="entry name" value="Enoyl-CoA_hyd/isom_CS"/>
</dbReference>
<dbReference type="PANTHER" id="PTHR11941">
    <property type="entry name" value="ENOYL-COA HYDRATASE-RELATED"/>
    <property type="match status" value="1"/>
</dbReference>